<evidence type="ECO:0000313" key="2">
    <source>
        <dbReference type="EMBL" id="KAE8397025.1"/>
    </source>
</evidence>
<keyword evidence="1" id="KW-0472">Membrane</keyword>
<name>A0A5N7CSA2_9EURO</name>
<proteinExistence type="predicted"/>
<dbReference type="AlphaFoldDB" id="A0A5N7CSA2"/>
<gene>
    <name evidence="2" type="ORF">BDV37DRAFT_266868</name>
</gene>
<reference evidence="2 3" key="1">
    <citation type="submission" date="2019-04" db="EMBL/GenBank/DDBJ databases">
        <authorList>
            <consortium name="DOE Joint Genome Institute"/>
            <person name="Mondo S."/>
            <person name="Kjaerbolling I."/>
            <person name="Vesth T."/>
            <person name="Frisvad J.C."/>
            <person name="Nybo J.L."/>
            <person name="Theobald S."/>
            <person name="Kildgaard S."/>
            <person name="Isbrandt T."/>
            <person name="Kuo A."/>
            <person name="Sato A."/>
            <person name="Lyhne E.K."/>
            <person name="Kogle M.E."/>
            <person name="Wiebenga A."/>
            <person name="Kun R.S."/>
            <person name="Lubbers R.J."/>
            <person name="Makela M.R."/>
            <person name="Barry K."/>
            <person name="Chovatia M."/>
            <person name="Clum A."/>
            <person name="Daum C."/>
            <person name="Haridas S."/>
            <person name="He G."/>
            <person name="LaButti K."/>
            <person name="Lipzen A."/>
            <person name="Riley R."/>
            <person name="Salamov A."/>
            <person name="Simmons B.A."/>
            <person name="Magnuson J.K."/>
            <person name="Henrissat B."/>
            <person name="Mortensen U.H."/>
            <person name="Larsen T.O."/>
            <person name="Devries R.P."/>
            <person name="Grigoriev I.V."/>
            <person name="Machida M."/>
            <person name="Baker S.E."/>
            <person name="Andersen M.R."/>
            <person name="Cantor M.N."/>
            <person name="Hua S.X."/>
        </authorList>
    </citation>
    <scope>NUCLEOTIDE SEQUENCE [LARGE SCALE GENOMIC DNA]</scope>
    <source>
        <strain evidence="2 3">CBS 119388</strain>
    </source>
</reference>
<dbReference type="EMBL" id="ML736932">
    <property type="protein sequence ID" value="KAE8397025.1"/>
    <property type="molecule type" value="Genomic_DNA"/>
</dbReference>
<dbReference type="Proteomes" id="UP000325579">
    <property type="component" value="Unassembled WGS sequence"/>
</dbReference>
<feature type="transmembrane region" description="Helical" evidence="1">
    <location>
        <begin position="56"/>
        <end position="73"/>
    </location>
</feature>
<sequence>MTWSESRVSPLDSPQGGVVFAHVGGKQEMGFQSTSVQAHTFLYRTVPEWFPMSTDFFSFLISLVFIFLTGEIVDDGMYSYRIDVVLHVCTSSTMGTHPGGGPDSFPSFLS</sequence>
<keyword evidence="3" id="KW-1185">Reference proteome</keyword>
<keyword evidence="1" id="KW-0812">Transmembrane</keyword>
<protein>
    <submittedName>
        <fullName evidence="2">Uncharacterized protein</fullName>
    </submittedName>
</protein>
<evidence type="ECO:0000313" key="3">
    <source>
        <dbReference type="Proteomes" id="UP000325579"/>
    </source>
</evidence>
<dbReference type="RefSeq" id="XP_031934344.1">
    <property type="nucleotide sequence ID" value="XM_032083958.1"/>
</dbReference>
<accession>A0A5N7CSA2</accession>
<organism evidence="2 3">
    <name type="scientific">Aspergillus pseudonomiae</name>
    <dbReference type="NCBI Taxonomy" id="1506151"/>
    <lineage>
        <taxon>Eukaryota</taxon>
        <taxon>Fungi</taxon>
        <taxon>Dikarya</taxon>
        <taxon>Ascomycota</taxon>
        <taxon>Pezizomycotina</taxon>
        <taxon>Eurotiomycetes</taxon>
        <taxon>Eurotiomycetidae</taxon>
        <taxon>Eurotiales</taxon>
        <taxon>Aspergillaceae</taxon>
        <taxon>Aspergillus</taxon>
        <taxon>Aspergillus subgen. Circumdati</taxon>
    </lineage>
</organism>
<keyword evidence="1" id="KW-1133">Transmembrane helix</keyword>
<dbReference type="GeneID" id="43668649"/>
<evidence type="ECO:0000256" key="1">
    <source>
        <dbReference type="SAM" id="Phobius"/>
    </source>
</evidence>